<gene>
    <name evidence="14" type="ORF">KK078_28780</name>
</gene>
<feature type="domain" description="F5/8 type C" evidence="13">
    <location>
        <begin position="241"/>
        <end position="379"/>
    </location>
</feature>
<keyword evidence="8" id="KW-1133">Transmembrane helix</keyword>
<dbReference type="FunFam" id="2.60.40.10:FF:000061">
    <property type="entry name" value="Dyslexia-associated protein KIAA0319 homolog"/>
    <property type="match status" value="1"/>
</dbReference>
<comment type="catalytic activity">
    <reaction evidence="1">
        <text>Hydrolysis of terminal, non-reducing beta-D-glucosyl residues with release of beta-D-glucose.</text>
        <dbReference type="EC" id="3.2.1.21"/>
    </reaction>
</comment>
<evidence type="ECO:0000313" key="15">
    <source>
        <dbReference type="Proteomes" id="UP001319180"/>
    </source>
</evidence>
<evidence type="ECO:0000256" key="4">
    <source>
        <dbReference type="ARBA" id="ARBA00012744"/>
    </source>
</evidence>
<dbReference type="EMBL" id="JAHESC010000073">
    <property type="protein sequence ID" value="MBT1690594.1"/>
    <property type="molecule type" value="Genomic_DNA"/>
</dbReference>
<feature type="chain" id="PRO_5042875714" description="beta-glucosidase" evidence="12">
    <location>
        <begin position="22"/>
        <end position="1383"/>
    </location>
</feature>
<dbReference type="Gene3D" id="2.60.120.260">
    <property type="entry name" value="Galactose-binding domain-like"/>
    <property type="match status" value="2"/>
</dbReference>
<dbReference type="Pfam" id="PF00933">
    <property type="entry name" value="Glyco_hydro_3"/>
    <property type="match status" value="1"/>
</dbReference>
<evidence type="ECO:0000256" key="6">
    <source>
        <dbReference type="ARBA" id="ARBA00022729"/>
    </source>
</evidence>
<keyword evidence="5" id="KW-0812">Transmembrane</keyword>
<dbReference type="PANTHER" id="PTHR30620:SF16">
    <property type="entry name" value="LYSOSOMAL BETA GLUCOSIDASE"/>
    <property type="match status" value="1"/>
</dbReference>
<reference evidence="14 15" key="1">
    <citation type="submission" date="2021-05" db="EMBL/GenBank/DDBJ databases">
        <title>A Polyphasic approach of four new species of the genus Ohtaekwangia: Ohtaekwangia histidinii sp. nov., Ohtaekwangia cretensis sp. nov., Ohtaekwangia indiensis sp. nov., Ohtaekwangia reichenbachii sp. nov. from diverse environment.</title>
        <authorList>
            <person name="Octaviana S."/>
        </authorList>
    </citation>
    <scope>NUCLEOTIDE SEQUENCE [LARGE SCALE GENOMIC DNA]</scope>
    <source>
        <strain evidence="14 15">PWU37</strain>
    </source>
</reference>
<dbReference type="Gene3D" id="2.60.40.10">
    <property type="entry name" value="Immunoglobulins"/>
    <property type="match status" value="2"/>
</dbReference>
<dbReference type="GO" id="GO:0009251">
    <property type="term" value="P:glucan catabolic process"/>
    <property type="evidence" value="ECO:0007669"/>
    <property type="project" value="TreeGrafter"/>
</dbReference>
<name>A0AAP2DF38_9BACT</name>
<keyword evidence="7" id="KW-0378">Hydrolase</keyword>
<keyword evidence="10" id="KW-0325">Glycoprotein</keyword>
<comment type="subcellular location">
    <subcellularLocation>
        <location evidence="2">Membrane</location>
    </subcellularLocation>
</comment>
<dbReference type="Pfam" id="PF22633">
    <property type="entry name" value="F5_F8_type_C_2"/>
    <property type="match status" value="1"/>
</dbReference>
<comment type="caution">
    <text evidence="14">The sequence shown here is derived from an EMBL/GenBank/DDBJ whole genome shotgun (WGS) entry which is preliminary data.</text>
</comment>
<keyword evidence="11" id="KW-0326">Glycosidase</keyword>
<evidence type="ECO:0000256" key="10">
    <source>
        <dbReference type="ARBA" id="ARBA00023180"/>
    </source>
</evidence>
<dbReference type="Pfam" id="PF00754">
    <property type="entry name" value="F5_F8_type_C"/>
    <property type="match status" value="1"/>
</dbReference>
<dbReference type="SUPFAM" id="SSF49785">
    <property type="entry name" value="Galactose-binding domain-like"/>
    <property type="match status" value="2"/>
</dbReference>
<dbReference type="InterPro" id="IPR013783">
    <property type="entry name" value="Ig-like_fold"/>
</dbReference>
<organism evidence="14 15">
    <name type="scientific">Dawidia soli</name>
    <dbReference type="NCBI Taxonomy" id="2782352"/>
    <lineage>
        <taxon>Bacteria</taxon>
        <taxon>Pseudomonadati</taxon>
        <taxon>Bacteroidota</taxon>
        <taxon>Cytophagia</taxon>
        <taxon>Cytophagales</taxon>
        <taxon>Chryseotaleaceae</taxon>
        <taxon>Dawidia</taxon>
    </lineage>
</organism>
<dbReference type="PROSITE" id="PS50022">
    <property type="entry name" value="FA58C_3"/>
    <property type="match status" value="2"/>
</dbReference>
<dbReference type="InterPro" id="IPR001764">
    <property type="entry name" value="Glyco_hydro_3_N"/>
</dbReference>
<evidence type="ECO:0000256" key="8">
    <source>
        <dbReference type="ARBA" id="ARBA00022989"/>
    </source>
</evidence>
<dbReference type="GO" id="GO:0016020">
    <property type="term" value="C:membrane"/>
    <property type="evidence" value="ECO:0007669"/>
    <property type="project" value="UniProtKB-SubCell"/>
</dbReference>
<dbReference type="InterPro" id="IPR051915">
    <property type="entry name" value="Cellulose_Degrad_GH3"/>
</dbReference>
<feature type="signal peptide" evidence="12">
    <location>
        <begin position="1"/>
        <end position="21"/>
    </location>
</feature>
<dbReference type="InterPro" id="IPR002772">
    <property type="entry name" value="Glyco_hydro_3_C"/>
</dbReference>
<dbReference type="InterPro" id="IPR036881">
    <property type="entry name" value="Glyco_hydro_3_C_sf"/>
</dbReference>
<dbReference type="Pfam" id="PF22352">
    <property type="entry name" value="K319L-like_PKD"/>
    <property type="match status" value="2"/>
</dbReference>
<feature type="domain" description="F5/8 type C" evidence="13">
    <location>
        <begin position="7"/>
        <end position="150"/>
    </location>
</feature>
<evidence type="ECO:0000256" key="9">
    <source>
        <dbReference type="ARBA" id="ARBA00023136"/>
    </source>
</evidence>
<accession>A0AAP2DF38</accession>
<dbReference type="Pfam" id="PF01915">
    <property type="entry name" value="Glyco_hydro_3_C"/>
    <property type="match status" value="1"/>
</dbReference>
<evidence type="ECO:0000256" key="2">
    <source>
        <dbReference type="ARBA" id="ARBA00004370"/>
    </source>
</evidence>
<dbReference type="SMART" id="SM00231">
    <property type="entry name" value="FA58C"/>
    <property type="match status" value="2"/>
</dbReference>
<dbReference type="SUPFAM" id="SSF52279">
    <property type="entry name" value="Beta-D-glucan exohydrolase, C-terminal domain"/>
    <property type="match status" value="1"/>
</dbReference>
<proteinExistence type="inferred from homology"/>
<evidence type="ECO:0000256" key="3">
    <source>
        <dbReference type="ARBA" id="ARBA00005336"/>
    </source>
</evidence>
<dbReference type="InterPro" id="IPR000421">
    <property type="entry name" value="FA58C"/>
</dbReference>
<dbReference type="GO" id="GO:0008422">
    <property type="term" value="F:beta-glucosidase activity"/>
    <property type="evidence" value="ECO:0007669"/>
    <property type="project" value="UniProtKB-EC"/>
</dbReference>
<dbReference type="SUPFAM" id="SSF51445">
    <property type="entry name" value="(Trans)glycosidases"/>
    <property type="match status" value="1"/>
</dbReference>
<dbReference type="Gene3D" id="3.40.50.1700">
    <property type="entry name" value="Glycoside hydrolase family 3 C-terminal domain"/>
    <property type="match status" value="1"/>
</dbReference>
<comment type="similarity">
    <text evidence="3">Belongs to the glycosyl hydrolase 3 family.</text>
</comment>
<dbReference type="PRINTS" id="PR00133">
    <property type="entry name" value="GLHYDRLASE3"/>
</dbReference>
<dbReference type="SUPFAM" id="SSF49299">
    <property type="entry name" value="PKD domain"/>
    <property type="match status" value="2"/>
</dbReference>
<dbReference type="InterPro" id="IPR008979">
    <property type="entry name" value="Galactose-bd-like_sf"/>
</dbReference>
<evidence type="ECO:0000256" key="12">
    <source>
        <dbReference type="SAM" id="SignalP"/>
    </source>
</evidence>
<dbReference type="EC" id="3.2.1.21" evidence="4"/>
<dbReference type="PANTHER" id="PTHR30620">
    <property type="entry name" value="PERIPLASMIC BETA-GLUCOSIDASE-RELATED"/>
    <property type="match status" value="1"/>
</dbReference>
<evidence type="ECO:0000256" key="7">
    <source>
        <dbReference type="ARBA" id="ARBA00022801"/>
    </source>
</evidence>
<dbReference type="SMART" id="SM00089">
    <property type="entry name" value="PKD"/>
    <property type="match status" value="2"/>
</dbReference>
<dbReference type="Gene3D" id="3.20.20.300">
    <property type="entry name" value="Glycoside hydrolase, family 3, N-terminal domain"/>
    <property type="match status" value="1"/>
</dbReference>
<evidence type="ECO:0000256" key="11">
    <source>
        <dbReference type="ARBA" id="ARBA00023295"/>
    </source>
</evidence>
<evidence type="ECO:0000256" key="1">
    <source>
        <dbReference type="ARBA" id="ARBA00000448"/>
    </source>
</evidence>
<sequence>MNIRSLLNAMALLLLSWTAHGQNIAFMKPAKALSEQAVGTPAFAVNDGNLTSRWASALGVDPQWISLDLGATYDIRRVKITWEAAYGKDFTIQTSPDENQWSDIKTVTGNTALVNDITGLAGRGRYIRILGTARGTVWGYSIYELEVYSADGGGNAAPVANAGEDKTITLPTNRIVLNGSASDADGTVTAYAWTQVSGPNTATLAGATTAALTATNLVAGTYVFRLTATDNGGQTGTDTVTVTVNPGSTSSNLAWNKGVTATSIENGATLPEYAVDGDPVTRWSSAAEDPTSITVDLGAVYTFSRVRIVWETALGKDYLIQTATASGGPWQTVRNVAGNTDLINDHMGLAAQGRYIRLYGTARGTGYGYSIFELEVYQQSPNNPVTVPLHIPYVQYLDLGFTPPDLNGVGQLITQNNPREATLSYHSGTIITVTPNDYRGEDQLQLWTVNQRNDTIRVVNAPLTAMVYPGMQVGVRLVKVNNPGGNRPEADAGYTQRITLPVACASLDGSGSTSPSGAVISYAWSQVSGPSTATLTNANSAVVTACGLAAGTYTFRLLITDGTQATATDDVQIIVSPAETFDFALTAPADRAMITTTRRPTFTWQAVSGATRYDVYVNISRTDYDWHASGNFLDRYTRVAQTTTTSLVMPTPLGDRWTYKWYVVATTPQGEKRSNTRYFSVYLPQLEQAPDGINIVNGARDANKNGTIEPYEDWRLPIDQRINDLMGRLTLAEKYRQCFYSDQQPLDGFSFSYGVEDGMRTLQYRASATRLGIPIAFAGDKIHGWKTIFPTQLGMAATRDMNLVYQVGNLQRIEHKSKGFTGTLAPLAEVNTKVLYPRFQEGAGENADEAAALARALVVGMQGGPEINPHSMLITVKHWPGQGAGGENALQYDAVTIKYHMKPWRAIVEANAASVMPGYNTAPFLDPSGKGANSSKRIIKYLRNEINFQGFVVTDWLAANTAQSVESMGAGIDVLGGAPSEFTDVNQLVAAIGLPRLDAAVRRVLDMKFRLGLFENPYGDSTATWTNAQHHAIALSAARKSITLLKNNGVLPLQVRAGENIIVGGPHATWVNNDVDPNVIWQSIYYDNPQAKNYYKAFQDRAAGTGATVVLNNASAGRVAVVVIGEGNYTHGTVWADKNPVVPEEQLAVIRGFKDRGIPVVAVVISPRPYVLTDVLQLSDAVMMVYRGGNGIAQATAELCFGDYNPSGKLPFQLPRATTQIGTDNINDQRERWELPYDLGATDAERAQIRSIIDSGAPVPATFGNPLLPYGYGLQNFAAAGLTAQEETAVAGEKESEAALSDLRVYPNSAVDEITVQFGVETPGTVNLFIVQALGARQTVLKGEPRVKGVYTTRVDVRSLPRGVHIIRLESADGVKTCKLLKQ</sequence>
<protein>
    <recommendedName>
        <fullName evidence="4">beta-glucosidase</fullName>
        <ecNumber evidence="4">3.2.1.21</ecNumber>
    </recommendedName>
</protein>
<keyword evidence="9" id="KW-0472">Membrane</keyword>
<dbReference type="InterPro" id="IPR017853">
    <property type="entry name" value="GH"/>
</dbReference>
<dbReference type="InterPro" id="IPR035986">
    <property type="entry name" value="PKD_dom_sf"/>
</dbReference>
<dbReference type="Proteomes" id="UP001319180">
    <property type="component" value="Unassembled WGS sequence"/>
</dbReference>
<evidence type="ECO:0000256" key="5">
    <source>
        <dbReference type="ARBA" id="ARBA00022692"/>
    </source>
</evidence>
<keyword evidence="6 12" id="KW-0732">Signal</keyword>
<evidence type="ECO:0000313" key="14">
    <source>
        <dbReference type="EMBL" id="MBT1690594.1"/>
    </source>
</evidence>
<keyword evidence="15" id="KW-1185">Reference proteome</keyword>
<dbReference type="InterPro" id="IPR036962">
    <property type="entry name" value="Glyco_hydro_3_N_sf"/>
</dbReference>
<dbReference type="InterPro" id="IPR022409">
    <property type="entry name" value="PKD/Chitinase_dom"/>
</dbReference>
<dbReference type="RefSeq" id="WP_254094158.1">
    <property type="nucleotide sequence ID" value="NZ_JAHESC010000073.1"/>
</dbReference>
<evidence type="ECO:0000259" key="13">
    <source>
        <dbReference type="PROSITE" id="PS50022"/>
    </source>
</evidence>